<protein>
    <submittedName>
        <fullName evidence="2">Uncharacterized protein</fullName>
    </submittedName>
</protein>
<dbReference type="OrthoDB" id="1880786at2759"/>
<evidence type="ECO:0000256" key="1">
    <source>
        <dbReference type="SAM" id="MobiDB-lite"/>
    </source>
</evidence>
<keyword evidence="4" id="KW-1185">Reference proteome</keyword>
<evidence type="ECO:0000313" key="2">
    <source>
        <dbReference type="EMBL" id="GFY94119.1"/>
    </source>
</evidence>
<reference evidence="2 4" key="1">
    <citation type="submission" date="2019-07" db="EMBL/GenBank/DDBJ databases">
        <title>De Novo Assembly of kiwifruit Actinidia rufa.</title>
        <authorList>
            <person name="Sugita-Konishi S."/>
            <person name="Sato K."/>
            <person name="Mori E."/>
            <person name="Abe Y."/>
            <person name="Kisaki G."/>
            <person name="Hamano K."/>
            <person name="Suezawa K."/>
            <person name="Otani M."/>
            <person name="Fukuda T."/>
            <person name="Manabe T."/>
            <person name="Gomi K."/>
            <person name="Tabuchi M."/>
            <person name="Akimitsu K."/>
            <person name="Kataoka I."/>
        </authorList>
    </citation>
    <scope>NUCLEOTIDE SEQUENCE [LARGE SCALE GENOMIC DNA]</scope>
    <source>
        <strain evidence="4">cv. Fuchu</strain>
        <strain evidence="2">Fuchu</strain>
    </source>
</reference>
<gene>
    <name evidence="2" type="ORF">Acr_09g0005650</name>
    <name evidence="3" type="ORF">Acr_09g0005710</name>
</gene>
<dbReference type="PANTHER" id="PTHR34665">
    <property type="entry name" value="DUF3741 DOMAIN-CONTAINING PROTEIN"/>
    <property type="match status" value="1"/>
</dbReference>
<organism evidence="2 4">
    <name type="scientific">Actinidia rufa</name>
    <dbReference type="NCBI Taxonomy" id="165716"/>
    <lineage>
        <taxon>Eukaryota</taxon>
        <taxon>Viridiplantae</taxon>
        <taxon>Streptophyta</taxon>
        <taxon>Embryophyta</taxon>
        <taxon>Tracheophyta</taxon>
        <taxon>Spermatophyta</taxon>
        <taxon>Magnoliopsida</taxon>
        <taxon>eudicotyledons</taxon>
        <taxon>Gunneridae</taxon>
        <taxon>Pentapetalae</taxon>
        <taxon>asterids</taxon>
        <taxon>Ericales</taxon>
        <taxon>Actinidiaceae</taxon>
        <taxon>Actinidia</taxon>
    </lineage>
</organism>
<dbReference type="AlphaFoldDB" id="A0A7J0F7B9"/>
<feature type="region of interest" description="Disordered" evidence="1">
    <location>
        <begin position="26"/>
        <end position="49"/>
    </location>
</feature>
<dbReference type="EMBL" id="BJWL01000009">
    <property type="protein sequence ID" value="GFY94125.1"/>
    <property type="molecule type" value="Genomic_DNA"/>
</dbReference>
<evidence type="ECO:0000313" key="4">
    <source>
        <dbReference type="Proteomes" id="UP000585474"/>
    </source>
</evidence>
<sequence length="165" mass="19214">MERGNPRESIDKLALTKAAAWAWYQRGSGSEGRPVSEYNPTRSRRAPTPSRYKFEAIRTTREAAKEVSKSTPQDDNSHLLDKYEIERISRQLEYYMEVSDVEYNRGMHKSTGKKSKRTKRYKWLKHGVGCSSGNDVVEFAMGFREPPSRRLLPENNHRRRTTHAH</sequence>
<evidence type="ECO:0000313" key="3">
    <source>
        <dbReference type="EMBL" id="GFY94125.1"/>
    </source>
</evidence>
<dbReference type="Proteomes" id="UP000585474">
    <property type="component" value="Unassembled WGS sequence"/>
</dbReference>
<accession>A0A7J0F7B9</accession>
<proteinExistence type="predicted"/>
<dbReference type="EMBL" id="BJWL01000009">
    <property type="protein sequence ID" value="GFY94119.1"/>
    <property type="molecule type" value="Genomic_DNA"/>
</dbReference>
<name>A0A7J0F7B9_9ERIC</name>
<comment type="caution">
    <text evidence="2">The sequence shown here is derived from an EMBL/GenBank/DDBJ whole genome shotgun (WGS) entry which is preliminary data.</text>
</comment>
<dbReference type="PANTHER" id="PTHR34665:SF4">
    <property type="entry name" value="DUF3741 DOMAIN-CONTAINING PROTEIN"/>
    <property type="match status" value="1"/>
</dbReference>